<organism evidence="4 5">
    <name type="scientific">Littorina saxatilis</name>
    <dbReference type="NCBI Taxonomy" id="31220"/>
    <lineage>
        <taxon>Eukaryota</taxon>
        <taxon>Metazoa</taxon>
        <taxon>Spiralia</taxon>
        <taxon>Lophotrochozoa</taxon>
        <taxon>Mollusca</taxon>
        <taxon>Gastropoda</taxon>
        <taxon>Caenogastropoda</taxon>
        <taxon>Littorinimorpha</taxon>
        <taxon>Littorinoidea</taxon>
        <taxon>Littorinidae</taxon>
        <taxon>Littorina</taxon>
    </lineage>
</organism>
<evidence type="ECO:0000313" key="4">
    <source>
        <dbReference type="EMBL" id="KAK7113017.1"/>
    </source>
</evidence>
<evidence type="ECO:0000313" key="5">
    <source>
        <dbReference type="Proteomes" id="UP001374579"/>
    </source>
</evidence>
<dbReference type="Gene3D" id="1.20.1050.10">
    <property type="match status" value="1"/>
</dbReference>
<evidence type="ECO:0000259" key="3">
    <source>
        <dbReference type="PROSITE" id="PS50405"/>
    </source>
</evidence>
<dbReference type="Proteomes" id="UP001374579">
    <property type="component" value="Unassembled WGS sequence"/>
</dbReference>
<dbReference type="SFLD" id="SFLDS00019">
    <property type="entry name" value="Glutathione_Transferase_(cytos"/>
    <property type="match status" value="1"/>
</dbReference>
<feature type="domain" description="GST N-terminal" evidence="2">
    <location>
        <begin position="6"/>
        <end position="92"/>
    </location>
</feature>
<dbReference type="SUPFAM" id="SSF47616">
    <property type="entry name" value="GST C-terminal domain-like"/>
    <property type="match status" value="1"/>
</dbReference>
<gene>
    <name evidence="4" type="ORF">V1264_012383</name>
</gene>
<name>A0AAN9BWA4_9CAEN</name>
<dbReference type="InterPro" id="IPR004045">
    <property type="entry name" value="Glutathione_S-Trfase_N"/>
</dbReference>
<comment type="caution">
    <text evidence="4">The sequence shown here is derived from an EMBL/GenBank/DDBJ whole genome shotgun (WGS) entry which is preliminary data.</text>
</comment>
<protein>
    <recommendedName>
        <fullName evidence="6">Glutathione S-transferase</fullName>
    </recommendedName>
</protein>
<dbReference type="InterPro" id="IPR040079">
    <property type="entry name" value="Glutathione_S-Trfase"/>
</dbReference>
<dbReference type="Gene3D" id="3.40.30.10">
    <property type="entry name" value="Glutaredoxin"/>
    <property type="match status" value="1"/>
</dbReference>
<sequence length="220" mass="25117">MTTKIPKMKLWYFTMFRSTRCAWIIKELGLDDKVEYKFVPIGAPPPPPEREHYRKTVHPHSTVPALEIEGRPTMLESSAICMYLADLCGRLAPEPKDRAEYYDWIQYSACRLDEVMETLTWQWWFGTPEQQNPEVIAKAKAVADICLDKVEKTLQDRPYILGPDLTAADCVVGYNIFWASLPVMNKGILLEGRPNCQAYLERIKARPALQAALSLPDPTA</sequence>
<dbReference type="PANTHER" id="PTHR44051:SF8">
    <property type="entry name" value="GLUTATHIONE S-TRANSFERASE GSTA"/>
    <property type="match status" value="1"/>
</dbReference>
<evidence type="ECO:0000256" key="1">
    <source>
        <dbReference type="ARBA" id="ARBA00007409"/>
    </source>
</evidence>
<dbReference type="EMBL" id="JBAMIC010000002">
    <property type="protein sequence ID" value="KAK7113017.1"/>
    <property type="molecule type" value="Genomic_DNA"/>
</dbReference>
<dbReference type="AlphaFoldDB" id="A0AAN9BWA4"/>
<accession>A0AAN9BWA4</accession>
<keyword evidence="5" id="KW-1185">Reference proteome</keyword>
<dbReference type="InterPro" id="IPR010987">
    <property type="entry name" value="Glutathione-S-Trfase_C-like"/>
</dbReference>
<evidence type="ECO:0008006" key="6">
    <source>
        <dbReference type="Google" id="ProtNLM"/>
    </source>
</evidence>
<proteinExistence type="inferred from homology"/>
<dbReference type="SFLD" id="SFLDG00358">
    <property type="entry name" value="Main_(cytGST)"/>
    <property type="match status" value="1"/>
</dbReference>
<feature type="domain" description="GST C-terminal" evidence="3">
    <location>
        <begin position="94"/>
        <end position="220"/>
    </location>
</feature>
<evidence type="ECO:0000259" key="2">
    <source>
        <dbReference type="PROSITE" id="PS50404"/>
    </source>
</evidence>
<dbReference type="SUPFAM" id="SSF52833">
    <property type="entry name" value="Thioredoxin-like"/>
    <property type="match status" value="1"/>
</dbReference>
<dbReference type="PANTHER" id="PTHR44051">
    <property type="entry name" value="GLUTATHIONE S-TRANSFERASE-RELATED"/>
    <property type="match status" value="1"/>
</dbReference>
<dbReference type="PROSITE" id="PS50404">
    <property type="entry name" value="GST_NTER"/>
    <property type="match status" value="1"/>
</dbReference>
<comment type="similarity">
    <text evidence="1">Belongs to the GST superfamily.</text>
</comment>
<dbReference type="PROSITE" id="PS50405">
    <property type="entry name" value="GST_CTER"/>
    <property type="match status" value="1"/>
</dbReference>
<dbReference type="Pfam" id="PF13409">
    <property type="entry name" value="GST_N_2"/>
    <property type="match status" value="1"/>
</dbReference>
<dbReference type="InterPro" id="IPR036249">
    <property type="entry name" value="Thioredoxin-like_sf"/>
</dbReference>
<dbReference type="Pfam" id="PF13410">
    <property type="entry name" value="GST_C_2"/>
    <property type="match status" value="1"/>
</dbReference>
<dbReference type="InterPro" id="IPR036282">
    <property type="entry name" value="Glutathione-S-Trfase_C_sf"/>
</dbReference>
<reference evidence="4 5" key="1">
    <citation type="submission" date="2024-02" db="EMBL/GenBank/DDBJ databases">
        <title>Chromosome-scale genome assembly of the rough periwinkle Littorina saxatilis.</title>
        <authorList>
            <person name="De Jode A."/>
            <person name="Faria R."/>
            <person name="Formenti G."/>
            <person name="Sims Y."/>
            <person name="Smith T.P."/>
            <person name="Tracey A."/>
            <person name="Wood J.M.D."/>
            <person name="Zagrodzka Z.B."/>
            <person name="Johannesson K."/>
            <person name="Butlin R.K."/>
            <person name="Leder E.H."/>
        </authorList>
    </citation>
    <scope>NUCLEOTIDE SEQUENCE [LARGE SCALE GENOMIC DNA]</scope>
    <source>
        <strain evidence="4">Snail1</strain>
        <tissue evidence="4">Muscle</tissue>
    </source>
</reference>